<dbReference type="EnsemblMetazoa" id="GBRI029972-RA">
    <property type="protein sequence ID" value="GBRI029972-PA"/>
    <property type="gene ID" value="GBRI029972"/>
</dbReference>
<feature type="compositionally biased region" description="Low complexity" evidence="1">
    <location>
        <begin position="217"/>
        <end position="231"/>
    </location>
</feature>
<organism evidence="2 3">
    <name type="scientific">Glossina brevipalpis</name>
    <dbReference type="NCBI Taxonomy" id="37001"/>
    <lineage>
        <taxon>Eukaryota</taxon>
        <taxon>Metazoa</taxon>
        <taxon>Ecdysozoa</taxon>
        <taxon>Arthropoda</taxon>
        <taxon>Hexapoda</taxon>
        <taxon>Insecta</taxon>
        <taxon>Pterygota</taxon>
        <taxon>Neoptera</taxon>
        <taxon>Endopterygota</taxon>
        <taxon>Diptera</taxon>
        <taxon>Brachycera</taxon>
        <taxon>Muscomorpha</taxon>
        <taxon>Hippoboscoidea</taxon>
        <taxon>Glossinidae</taxon>
        <taxon>Glossina</taxon>
    </lineage>
</organism>
<reference evidence="2" key="2">
    <citation type="submission" date="2020-05" db="UniProtKB">
        <authorList>
            <consortium name="EnsemblMetazoa"/>
        </authorList>
    </citation>
    <scope>IDENTIFICATION</scope>
    <source>
        <strain evidence="2">IAEA</strain>
    </source>
</reference>
<feature type="region of interest" description="Disordered" evidence="1">
    <location>
        <begin position="217"/>
        <end position="237"/>
    </location>
</feature>
<evidence type="ECO:0000313" key="2">
    <source>
        <dbReference type="EnsemblMetazoa" id="GBRI029972-PA"/>
    </source>
</evidence>
<proteinExistence type="predicted"/>
<name>A0A1A9WS02_9MUSC</name>
<feature type="region of interest" description="Disordered" evidence="1">
    <location>
        <begin position="136"/>
        <end position="162"/>
    </location>
</feature>
<feature type="compositionally biased region" description="Low complexity" evidence="1">
    <location>
        <begin position="86"/>
        <end position="99"/>
    </location>
</feature>
<reference evidence="3" key="1">
    <citation type="submission" date="2014-03" db="EMBL/GenBank/DDBJ databases">
        <authorList>
            <person name="Aksoy S."/>
            <person name="Warren W."/>
            <person name="Wilson R.K."/>
        </authorList>
    </citation>
    <scope>NUCLEOTIDE SEQUENCE [LARGE SCALE GENOMIC DNA]</scope>
    <source>
        <strain evidence="3">IAEA</strain>
    </source>
</reference>
<keyword evidence="3" id="KW-1185">Reference proteome</keyword>
<feature type="compositionally biased region" description="Polar residues" evidence="1">
    <location>
        <begin position="1071"/>
        <end position="1111"/>
    </location>
</feature>
<feature type="region of interest" description="Disordered" evidence="1">
    <location>
        <begin position="1053"/>
        <end position="1130"/>
    </location>
</feature>
<dbReference type="Proteomes" id="UP000091820">
    <property type="component" value="Unassembled WGS sequence"/>
</dbReference>
<evidence type="ECO:0000313" key="3">
    <source>
        <dbReference type="Proteomes" id="UP000091820"/>
    </source>
</evidence>
<dbReference type="AlphaFoldDB" id="A0A1A9WS02"/>
<feature type="compositionally biased region" description="Low complexity" evidence="1">
    <location>
        <begin position="136"/>
        <end position="153"/>
    </location>
</feature>
<feature type="region of interest" description="Disordered" evidence="1">
    <location>
        <begin position="15"/>
        <end position="49"/>
    </location>
</feature>
<feature type="compositionally biased region" description="Polar residues" evidence="1">
    <location>
        <begin position="940"/>
        <end position="951"/>
    </location>
</feature>
<accession>A0A1A9WS02</accession>
<feature type="compositionally biased region" description="Basic and acidic residues" evidence="1">
    <location>
        <begin position="1061"/>
        <end position="1070"/>
    </location>
</feature>
<protein>
    <submittedName>
        <fullName evidence="2">Uncharacterized protein</fullName>
    </submittedName>
</protein>
<feature type="compositionally biased region" description="Low complexity" evidence="1">
    <location>
        <begin position="27"/>
        <end position="42"/>
    </location>
</feature>
<feature type="region of interest" description="Disordered" evidence="1">
    <location>
        <begin position="64"/>
        <end position="99"/>
    </location>
</feature>
<evidence type="ECO:0000256" key="1">
    <source>
        <dbReference type="SAM" id="MobiDB-lite"/>
    </source>
</evidence>
<dbReference type="VEuPathDB" id="VectorBase:GBRI029972"/>
<sequence>MDFLSNIIKRPLSLVRNESSDKTAKVSESPTSTKSSSSPTSSHIASITLPETKSDGLLELVRCDESPQKSPLRLSSPPLKNRTFSNNTTPTATTPIRRSSLSSSYHGQLSEFLDITDKLLNYEDFKEINQLDLDFETTNTGNNNNNNNNENNNPQEDSKTTTTKTIEQLLIEINENLNQAGLIDDVHNLSFSSSPHAQHSPLSASKTMLATTKSLTSASSPSVPFTSPTPTMASTCSSQPQYAERTSLTAAGAINTTEAATSAFNKYHNAPEMQAIDCHRHNKQTTDIRDLHNDGGTGSKKSLNRFASLAEFDETKIPNLPADTNIEDIEGQLKIIYDVREISKDGKLQPNLLLSNETDEAVSSDNELFTDCNEELSSGQRRDCLSSPFKEHNVNKTNDLESYYSTVNDTISASDHTLDEFSEIPMDDGQKQQYTEMNESVEPMEVDMNTTIEMMEATSSTNILFVERVLEQAERHILQHLEEEESLRAKEELALAAKTHKQSEVALPLERNSMQTGEYTVQQRLPTTLSVIKPELVGESSVTTKGVEKQEEKLLSNSTISSPKQLNITTSQYPKVSEENKTLVEHIDLNSTLVEQDLPSLHNLNFDLLKGHPEQKITFGIASTEAAANPIDNLQQTPLNSTFVQQDGHPEEKITFAPIENAVNKINNVSVPSNTIFVEQNLPSLNNLNPTFPSGNDEKRTNFNLGLIESAANAVNNQPLTLHIGSAEQNLPSFNNLNPSLPSGQAEKRRTFVIPSIENSAEVDTQEKLITDNEKQNTFSIEERMSALNTHLTVNNIETEEKGTFIEALVEEDVTKNVVMIDNEKRRRTFTAQKEIAGENRDVDVRNTEMERNLPSVSAEAAEAVECAAVDNLRAFSTQSMENKTEKDNEIVIKENRNLKDMISEKSETEELQKNNKTVSKEMISNYEAMDVDETALLPQNSSLKSSNNPEKSIHSPPVSTIKPIDQLIGQSKPALEKENLKVSKSLMSANETKNNNEIHEQNLKADTVASSSHETLTSQLIEDKHGTSMPVPKGIQKRPSIHDYKNQTEVLSAKEQSNIRVRDEKELMSEKSNSASEEIFTATSSATLSISGHSGFDTNSPNAHSSQNNSKETEQQFPEEEFQSSNNSK</sequence>
<feature type="region of interest" description="Disordered" evidence="1">
    <location>
        <begin position="1021"/>
        <end position="1040"/>
    </location>
</feature>
<feature type="region of interest" description="Disordered" evidence="1">
    <location>
        <begin position="940"/>
        <end position="964"/>
    </location>
</feature>